<name>A0ABX1PAT6_9CYAN</name>
<evidence type="ECO:0000259" key="1">
    <source>
        <dbReference type="PROSITE" id="PS51186"/>
    </source>
</evidence>
<keyword evidence="3" id="KW-1185">Reference proteome</keyword>
<dbReference type="RefSeq" id="WP_169156156.1">
    <property type="nucleotide sequence ID" value="NZ_CAWPJE010000114.1"/>
</dbReference>
<evidence type="ECO:0000313" key="3">
    <source>
        <dbReference type="Proteomes" id="UP000718564"/>
    </source>
</evidence>
<dbReference type="InterPro" id="IPR050276">
    <property type="entry name" value="MshD_Acetyltransferase"/>
</dbReference>
<proteinExistence type="predicted"/>
<gene>
    <name evidence="2" type="ORF">DP116_16125</name>
</gene>
<dbReference type="CDD" id="cd04301">
    <property type="entry name" value="NAT_SF"/>
    <property type="match status" value="1"/>
</dbReference>
<dbReference type="Pfam" id="PF13508">
    <property type="entry name" value="Acetyltransf_7"/>
    <property type="match status" value="1"/>
</dbReference>
<organism evidence="2 3">
    <name type="scientific">Brasilonema bromeliae SPC951</name>
    <dbReference type="NCBI Taxonomy" id="385972"/>
    <lineage>
        <taxon>Bacteria</taxon>
        <taxon>Bacillati</taxon>
        <taxon>Cyanobacteriota</taxon>
        <taxon>Cyanophyceae</taxon>
        <taxon>Nostocales</taxon>
        <taxon>Scytonemataceae</taxon>
        <taxon>Brasilonema</taxon>
        <taxon>Bromeliae group (in: Brasilonema)</taxon>
    </lineage>
</organism>
<dbReference type="Gene3D" id="3.40.630.30">
    <property type="match status" value="1"/>
</dbReference>
<accession>A0ABX1PAT6</accession>
<protein>
    <recommendedName>
        <fullName evidence="1">N-acetyltransferase domain-containing protein</fullName>
    </recommendedName>
</protein>
<sequence>MVRIRPYEPKDLEKIVQLWYRTWHQTFPNIQHPQPYSAWKSRFCDDLAVTGKVWVAEVEHHIVGFVVVIKEEQYLSQIFVNPEYQNRGLGSALLNKAKEICPQGLMLQTLQQNIRACVFYEKHGFKAGKLTVNKINGQPNIEYHWKPLINTY</sequence>
<dbReference type="PANTHER" id="PTHR43617">
    <property type="entry name" value="L-AMINO ACID N-ACETYLTRANSFERASE"/>
    <property type="match status" value="1"/>
</dbReference>
<evidence type="ECO:0000313" key="2">
    <source>
        <dbReference type="EMBL" id="NMG20902.1"/>
    </source>
</evidence>
<dbReference type="Proteomes" id="UP000718564">
    <property type="component" value="Unassembled WGS sequence"/>
</dbReference>
<reference evidence="2 3" key="1">
    <citation type="submission" date="2018-06" db="EMBL/GenBank/DDBJ databases">
        <title>Comparative genomics of Brasilonema spp. strains.</title>
        <authorList>
            <person name="Alvarenga D.O."/>
            <person name="Fiore M.F."/>
            <person name="Varani A.M."/>
        </authorList>
    </citation>
    <scope>NUCLEOTIDE SEQUENCE [LARGE SCALE GENOMIC DNA]</scope>
    <source>
        <strain evidence="2 3">SPC951</strain>
    </source>
</reference>
<dbReference type="SUPFAM" id="SSF55729">
    <property type="entry name" value="Acyl-CoA N-acyltransferases (Nat)"/>
    <property type="match status" value="1"/>
</dbReference>
<feature type="domain" description="N-acetyltransferase" evidence="1">
    <location>
        <begin position="2"/>
        <end position="150"/>
    </location>
</feature>
<dbReference type="InterPro" id="IPR016181">
    <property type="entry name" value="Acyl_CoA_acyltransferase"/>
</dbReference>
<dbReference type="EMBL" id="QMEB01000122">
    <property type="protein sequence ID" value="NMG20902.1"/>
    <property type="molecule type" value="Genomic_DNA"/>
</dbReference>
<dbReference type="InterPro" id="IPR000182">
    <property type="entry name" value="GNAT_dom"/>
</dbReference>
<comment type="caution">
    <text evidence="2">The sequence shown here is derived from an EMBL/GenBank/DDBJ whole genome shotgun (WGS) entry which is preliminary data.</text>
</comment>
<dbReference type="PROSITE" id="PS51186">
    <property type="entry name" value="GNAT"/>
    <property type="match status" value="1"/>
</dbReference>